<dbReference type="InParanoid" id="A0A067PFL1"/>
<accession>A0A067PFL1</accession>
<dbReference type="OrthoDB" id="3267069at2759"/>
<organism evidence="1 2">
    <name type="scientific">Jaapia argillacea MUCL 33604</name>
    <dbReference type="NCBI Taxonomy" id="933084"/>
    <lineage>
        <taxon>Eukaryota</taxon>
        <taxon>Fungi</taxon>
        <taxon>Dikarya</taxon>
        <taxon>Basidiomycota</taxon>
        <taxon>Agaricomycotina</taxon>
        <taxon>Agaricomycetes</taxon>
        <taxon>Agaricomycetidae</taxon>
        <taxon>Jaapiales</taxon>
        <taxon>Jaapiaceae</taxon>
        <taxon>Jaapia</taxon>
    </lineage>
</organism>
<name>A0A067PFL1_9AGAM</name>
<gene>
    <name evidence="1" type="ORF">JAAARDRAFT_200556</name>
</gene>
<dbReference type="Proteomes" id="UP000027265">
    <property type="component" value="Unassembled WGS sequence"/>
</dbReference>
<evidence type="ECO:0000313" key="1">
    <source>
        <dbReference type="EMBL" id="KDQ49802.1"/>
    </source>
</evidence>
<protein>
    <submittedName>
        <fullName evidence="1">Uncharacterized protein</fullName>
    </submittedName>
</protein>
<reference evidence="2" key="1">
    <citation type="journal article" date="2014" name="Proc. Natl. Acad. Sci. U.S.A.">
        <title>Extensive sampling of basidiomycete genomes demonstrates inadequacy of the white-rot/brown-rot paradigm for wood decay fungi.</title>
        <authorList>
            <person name="Riley R."/>
            <person name="Salamov A.A."/>
            <person name="Brown D.W."/>
            <person name="Nagy L.G."/>
            <person name="Floudas D."/>
            <person name="Held B.W."/>
            <person name="Levasseur A."/>
            <person name="Lombard V."/>
            <person name="Morin E."/>
            <person name="Otillar R."/>
            <person name="Lindquist E.A."/>
            <person name="Sun H."/>
            <person name="LaButti K.M."/>
            <person name="Schmutz J."/>
            <person name="Jabbour D."/>
            <person name="Luo H."/>
            <person name="Baker S.E."/>
            <person name="Pisabarro A.G."/>
            <person name="Walton J.D."/>
            <person name="Blanchette R.A."/>
            <person name="Henrissat B."/>
            <person name="Martin F."/>
            <person name="Cullen D."/>
            <person name="Hibbett D.S."/>
            <person name="Grigoriev I.V."/>
        </authorList>
    </citation>
    <scope>NUCLEOTIDE SEQUENCE [LARGE SCALE GENOMIC DNA]</scope>
    <source>
        <strain evidence="2">MUCL 33604</strain>
    </source>
</reference>
<dbReference type="AlphaFoldDB" id="A0A067PFL1"/>
<keyword evidence="2" id="KW-1185">Reference proteome</keyword>
<sequence length="328" mass="37197">MTSMPFEAAQSDLLDVEESKLRLDEFVIDASEHSSMDQLTSLRERTTFCRTMKGVLCGAPPRIRLGIVNGNDMDECVFRLQGFVVDTSLPPYLNVHGLPENLSYLYQSIRIHGHGLDYFEKAVESMQQISMVLTQAVPSGLLDTDVIDQFAYYGSIEFSNLLFCPSNLVTPVDVINISDDIDPLHILRKKKRHWLVHTPDNVVHYMELNQQKRDINSYRHTKTCFPHSIRSGQLVELEVSFGAVRSRGGHKLLCTLRSILILEQELAMNAWLKHTMPAVPVNVKTLKRKQRDSQDDEIDKDVKRVAIAVSCMNLDGPGELEEVMPETN</sequence>
<evidence type="ECO:0000313" key="2">
    <source>
        <dbReference type="Proteomes" id="UP000027265"/>
    </source>
</evidence>
<dbReference type="HOGENOM" id="CLU_074868_0_0_1"/>
<dbReference type="EMBL" id="KL197774">
    <property type="protein sequence ID" value="KDQ49802.1"/>
    <property type="molecule type" value="Genomic_DNA"/>
</dbReference>
<proteinExistence type="predicted"/>